<evidence type="ECO:0000313" key="2">
    <source>
        <dbReference type="EMBL" id="MBD2616274.1"/>
    </source>
</evidence>
<keyword evidence="1" id="KW-0175">Coiled coil</keyword>
<sequence>MPSIVEHEALKARIKELSHQAAQLSNQSVEVSKVDRKQGLDLMRQARDASKQCLALIQELKRLQAA</sequence>
<evidence type="ECO:0000256" key="1">
    <source>
        <dbReference type="SAM" id="Coils"/>
    </source>
</evidence>
<comment type="caution">
    <text evidence="2">The sequence shown here is derived from an EMBL/GenBank/DDBJ whole genome shotgun (WGS) entry which is preliminary data.</text>
</comment>
<keyword evidence="3" id="KW-1185">Reference proteome</keyword>
<gene>
    <name evidence="2" type="ORF">H6G94_34405</name>
</gene>
<name>A0ABR8HM38_NOSPU</name>
<reference evidence="2 3" key="1">
    <citation type="journal article" date="2020" name="ISME J.">
        <title>Comparative genomics reveals insights into cyanobacterial evolution and habitat adaptation.</title>
        <authorList>
            <person name="Chen M.Y."/>
            <person name="Teng W.K."/>
            <person name="Zhao L."/>
            <person name="Hu C.X."/>
            <person name="Zhou Y.K."/>
            <person name="Han B.P."/>
            <person name="Song L.R."/>
            <person name="Shu W.S."/>
        </authorList>
    </citation>
    <scope>NUCLEOTIDE SEQUENCE [LARGE SCALE GENOMIC DNA]</scope>
    <source>
        <strain evidence="2 3">FACHB-252</strain>
    </source>
</reference>
<dbReference type="EMBL" id="JACJTC010000045">
    <property type="protein sequence ID" value="MBD2616274.1"/>
    <property type="molecule type" value="Genomic_DNA"/>
</dbReference>
<organism evidence="2 3">
    <name type="scientific">Nostoc punctiforme FACHB-252</name>
    <dbReference type="NCBI Taxonomy" id="1357509"/>
    <lineage>
        <taxon>Bacteria</taxon>
        <taxon>Bacillati</taxon>
        <taxon>Cyanobacteriota</taxon>
        <taxon>Cyanophyceae</taxon>
        <taxon>Nostocales</taxon>
        <taxon>Nostocaceae</taxon>
        <taxon>Nostoc</taxon>
    </lineage>
</organism>
<proteinExistence type="predicted"/>
<accession>A0ABR8HM38</accession>
<protein>
    <submittedName>
        <fullName evidence="2">Uncharacterized protein</fullName>
    </submittedName>
</protein>
<dbReference type="Proteomes" id="UP000606396">
    <property type="component" value="Unassembled WGS sequence"/>
</dbReference>
<feature type="coiled-coil region" evidence="1">
    <location>
        <begin position="7"/>
        <end position="66"/>
    </location>
</feature>
<dbReference type="RefSeq" id="WP_190952726.1">
    <property type="nucleotide sequence ID" value="NZ_JACJTC010000045.1"/>
</dbReference>
<evidence type="ECO:0000313" key="3">
    <source>
        <dbReference type="Proteomes" id="UP000606396"/>
    </source>
</evidence>